<sequence>MITNEVFGQHIATEIVARQISAHLENPNPSKPLVMSFHGWTGNGKNHIAYLIANSRYKKGTKSQFYHHFMATVHFPHQEHAQLYQDQIRSWVKGNVSHCPHSLFVFDEVDKMPSGVLDGIRAYLDYIDIVDGVDYRKSIFIFLSNTGGKEITKRVHDVWLTGNVKREELTVKDFERLVEMGAFNEQGGFHQSHLIQKSLIDVYVPFLPMEKSHVRLCAENEFKKQNYVPKNKEAALQKIVDGLHYYPEGKEIYSTTGCKRVAQKVSLYIADERYTKRTSKKYRTEL</sequence>
<protein>
    <recommendedName>
        <fullName evidence="2">Torsin-1A C-terminal domain-containing protein</fullName>
    </recommendedName>
</protein>
<dbReference type="GO" id="GO:0012505">
    <property type="term" value="C:endomembrane system"/>
    <property type="evidence" value="ECO:0007669"/>
    <property type="project" value="UniProtKB-ARBA"/>
</dbReference>
<dbReference type="GO" id="GO:0016887">
    <property type="term" value="F:ATP hydrolysis activity"/>
    <property type="evidence" value="ECO:0007669"/>
    <property type="project" value="InterPro"/>
</dbReference>
<dbReference type="AlphaFoldDB" id="E9H4U5"/>
<dbReference type="FunFam" id="3.40.50.300:FF:002370">
    <property type="entry name" value="Torsin family 3, member A"/>
    <property type="match status" value="1"/>
</dbReference>
<dbReference type="FunCoup" id="E9H4U5">
    <property type="interactions" value="1050"/>
</dbReference>
<dbReference type="InterPro" id="IPR049337">
    <property type="entry name" value="TOR1A_C"/>
</dbReference>
<accession>E9H4U5</accession>
<keyword evidence="4" id="KW-1185">Reference proteome</keyword>
<dbReference type="PhylomeDB" id="E9H4U5"/>
<comment type="similarity">
    <text evidence="1">Belongs to the ClpA/ClpB family. Torsin subfamily.</text>
</comment>
<dbReference type="OMA" id="YTKLDYY"/>
<dbReference type="EMBL" id="GL732592">
    <property type="protein sequence ID" value="EFX73207.1"/>
    <property type="molecule type" value="Genomic_DNA"/>
</dbReference>
<dbReference type="eggNOG" id="KOG2170">
    <property type="taxonomic scope" value="Eukaryota"/>
</dbReference>
<organism evidence="3 4">
    <name type="scientific">Daphnia pulex</name>
    <name type="common">Water flea</name>
    <dbReference type="NCBI Taxonomy" id="6669"/>
    <lineage>
        <taxon>Eukaryota</taxon>
        <taxon>Metazoa</taxon>
        <taxon>Ecdysozoa</taxon>
        <taxon>Arthropoda</taxon>
        <taxon>Crustacea</taxon>
        <taxon>Branchiopoda</taxon>
        <taxon>Diplostraca</taxon>
        <taxon>Cladocera</taxon>
        <taxon>Anomopoda</taxon>
        <taxon>Daphniidae</taxon>
        <taxon>Daphnia</taxon>
    </lineage>
</organism>
<dbReference type="PANTHER" id="PTHR10760">
    <property type="entry name" value="TORSIN"/>
    <property type="match status" value="1"/>
</dbReference>
<evidence type="ECO:0000313" key="4">
    <source>
        <dbReference type="Proteomes" id="UP000000305"/>
    </source>
</evidence>
<dbReference type="GO" id="GO:0071218">
    <property type="term" value="P:cellular response to misfolded protein"/>
    <property type="evidence" value="ECO:0000318"/>
    <property type="project" value="GO_Central"/>
</dbReference>
<dbReference type="Gene3D" id="3.40.50.300">
    <property type="entry name" value="P-loop containing nucleotide triphosphate hydrolases"/>
    <property type="match status" value="1"/>
</dbReference>
<evidence type="ECO:0000313" key="3">
    <source>
        <dbReference type="EMBL" id="EFX73207.1"/>
    </source>
</evidence>
<proteinExistence type="inferred from homology"/>
<dbReference type="OrthoDB" id="19623at2759"/>
<dbReference type="InterPro" id="IPR027417">
    <property type="entry name" value="P-loop_NTPase"/>
</dbReference>
<feature type="domain" description="Torsin-1A C-terminal" evidence="2">
    <location>
        <begin position="210"/>
        <end position="268"/>
    </location>
</feature>
<name>E9H4U5_DAPPU</name>
<dbReference type="PANTHER" id="PTHR10760:SF2">
    <property type="entry name" value="LD13476P-RELATED"/>
    <property type="match status" value="1"/>
</dbReference>
<evidence type="ECO:0000256" key="1">
    <source>
        <dbReference type="ARBA" id="ARBA00006235"/>
    </source>
</evidence>
<dbReference type="STRING" id="6669.E9H4U5"/>
<dbReference type="KEGG" id="dpx:DAPPUDRAFT_129381"/>
<dbReference type="Proteomes" id="UP000000305">
    <property type="component" value="Unassembled WGS sequence"/>
</dbReference>
<dbReference type="GO" id="GO:0005737">
    <property type="term" value="C:cytoplasm"/>
    <property type="evidence" value="ECO:0007669"/>
    <property type="project" value="UniProtKB-ARBA"/>
</dbReference>
<gene>
    <name evidence="3" type="ORF">DAPPUDRAFT_129381</name>
</gene>
<dbReference type="Pfam" id="PF06309">
    <property type="entry name" value="Torsin"/>
    <property type="match status" value="1"/>
</dbReference>
<dbReference type="InParanoid" id="E9H4U5"/>
<dbReference type="SUPFAM" id="SSF52540">
    <property type="entry name" value="P-loop containing nucleoside triphosphate hydrolases"/>
    <property type="match status" value="1"/>
</dbReference>
<reference evidence="3 4" key="1">
    <citation type="journal article" date="2011" name="Science">
        <title>The ecoresponsive genome of Daphnia pulex.</title>
        <authorList>
            <person name="Colbourne J.K."/>
            <person name="Pfrender M.E."/>
            <person name="Gilbert D."/>
            <person name="Thomas W.K."/>
            <person name="Tucker A."/>
            <person name="Oakley T.H."/>
            <person name="Tokishita S."/>
            <person name="Aerts A."/>
            <person name="Arnold G.J."/>
            <person name="Basu M.K."/>
            <person name="Bauer D.J."/>
            <person name="Caceres C.E."/>
            <person name="Carmel L."/>
            <person name="Casola C."/>
            <person name="Choi J.H."/>
            <person name="Detter J.C."/>
            <person name="Dong Q."/>
            <person name="Dusheyko S."/>
            <person name="Eads B.D."/>
            <person name="Frohlich T."/>
            <person name="Geiler-Samerotte K.A."/>
            <person name="Gerlach D."/>
            <person name="Hatcher P."/>
            <person name="Jogdeo S."/>
            <person name="Krijgsveld J."/>
            <person name="Kriventseva E.V."/>
            <person name="Kultz D."/>
            <person name="Laforsch C."/>
            <person name="Lindquist E."/>
            <person name="Lopez J."/>
            <person name="Manak J.R."/>
            <person name="Muller J."/>
            <person name="Pangilinan J."/>
            <person name="Patwardhan R.P."/>
            <person name="Pitluck S."/>
            <person name="Pritham E.J."/>
            <person name="Rechtsteiner A."/>
            <person name="Rho M."/>
            <person name="Rogozin I.B."/>
            <person name="Sakarya O."/>
            <person name="Salamov A."/>
            <person name="Schaack S."/>
            <person name="Shapiro H."/>
            <person name="Shiga Y."/>
            <person name="Skalitzky C."/>
            <person name="Smith Z."/>
            <person name="Souvorov A."/>
            <person name="Sung W."/>
            <person name="Tang Z."/>
            <person name="Tsuchiya D."/>
            <person name="Tu H."/>
            <person name="Vos H."/>
            <person name="Wang M."/>
            <person name="Wolf Y.I."/>
            <person name="Yamagata H."/>
            <person name="Yamada T."/>
            <person name="Ye Y."/>
            <person name="Shaw J.R."/>
            <person name="Andrews J."/>
            <person name="Crease T.J."/>
            <person name="Tang H."/>
            <person name="Lucas S.M."/>
            <person name="Robertson H.M."/>
            <person name="Bork P."/>
            <person name="Koonin E.V."/>
            <person name="Zdobnov E.M."/>
            <person name="Grigoriev I.V."/>
            <person name="Lynch M."/>
            <person name="Boore J.L."/>
        </authorList>
    </citation>
    <scope>NUCLEOTIDE SEQUENCE [LARGE SCALE GENOMIC DNA]</scope>
</reference>
<evidence type="ECO:0000259" key="2">
    <source>
        <dbReference type="Pfam" id="PF21376"/>
    </source>
</evidence>
<dbReference type="Pfam" id="PF21376">
    <property type="entry name" value="TOR1A_C"/>
    <property type="match status" value="1"/>
</dbReference>
<dbReference type="GO" id="GO:0005524">
    <property type="term" value="F:ATP binding"/>
    <property type="evidence" value="ECO:0007669"/>
    <property type="project" value="InterPro"/>
</dbReference>
<dbReference type="HOGENOM" id="CLU_053537_0_0_1"/>
<dbReference type="InterPro" id="IPR010448">
    <property type="entry name" value="Torsin"/>
</dbReference>